<name>A0ACC1B6T7_9ROSI</name>
<accession>A0ACC1B6T7</accession>
<proteinExistence type="predicted"/>
<reference evidence="2" key="1">
    <citation type="journal article" date="2023" name="G3 (Bethesda)">
        <title>Genome assembly and association tests identify interacting loci associated with vigor, precocity, and sex in interspecific pistachio rootstocks.</title>
        <authorList>
            <person name="Palmer W."/>
            <person name="Jacygrad E."/>
            <person name="Sagayaradj S."/>
            <person name="Cavanaugh K."/>
            <person name="Han R."/>
            <person name="Bertier L."/>
            <person name="Beede B."/>
            <person name="Kafkas S."/>
            <person name="Golino D."/>
            <person name="Preece J."/>
            <person name="Michelmore R."/>
        </authorList>
    </citation>
    <scope>NUCLEOTIDE SEQUENCE [LARGE SCALE GENOMIC DNA]</scope>
</reference>
<evidence type="ECO:0000313" key="2">
    <source>
        <dbReference type="Proteomes" id="UP001164250"/>
    </source>
</evidence>
<comment type="caution">
    <text evidence="1">The sequence shown here is derived from an EMBL/GenBank/DDBJ whole genome shotgun (WGS) entry which is preliminary data.</text>
</comment>
<sequence length="153" mass="18590">MQRKRLPILKKVSNLLKTSILVAKMRKPIIAKLVFLKKTRKLKRFKLLRHYNNHFLEEYEFSSASSTPLIHYQKKHFLKNSSNRRRPPWRCFDYSFAMETLPAITRDQFVEPAVRVMELDDNVKEEEDSVDQRAERFIQWFYQEMRMQRHDAA</sequence>
<gene>
    <name evidence="1" type="ORF">Patl1_15051</name>
</gene>
<dbReference type="Proteomes" id="UP001164250">
    <property type="component" value="Chromosome 6"/>
</dbReference>
<protein>
    <submittedName>
        <fullName evidence="1">Uncharacterized protein</fullName>
    </submittedName>
</protein>
<organism evidence="1 2">
    <name type="scientific">Pistacia atlantica</name>
    <dbReference type="NCBI Taxonomy" id="434234"/>
    <lineage>
        <taxon>Eukaryota</taxon>
        <taxon>Viridiplantae</taxon>
        <taxon>Streptophyta</taxon>
        <taxon>Embryophyta</taxon>
        <taxon>Tracheophyta</taxon>
        <taxon>Spermatophyta</taxon>
        <taxon>Magnoliopsida</taxon>
        <taxon>eudicotyledons</taxon>
        <taxon>Gunneridae</taxon>
        <taxon>Pentapetalae</taxon>
        <taxon>rosids</taxon>
        <taxon>malvids</taxon>
        <taxon>Sapindales</taxon>
        <taxon>Anacardiaceae</taxon>
        <taxon>Pistacia</taxon>
    </lineage>
</organism>
<keyword evidence="2" id="KW-1185">Reference proteome</keyword>
<evidence type="ECO:0000313" key="1">
    <source>
        <dbReference type="EMBL" id="KAJ0094611.1"/>
    </source>
</evidence>
<dbReference type="EMBL" id="CM047902">
    <property type="protein sequence ID" value="KAJ0094611.1"/>
    <property type="molecule type" value="Genomic_DNA"/>
</dbReference>